<dbReference type="AlphaFoldDB" id="A0A1F6EAU8"/>
<comment type="caution">
    <text evidence="3">The sequence shown here is derived from an EMBL/GenBank/DDBJ whole genome shotgun (WGS) entry which is preliminary data.</text>
</comment>
<keyword evidence="1" id="KW-0472">Membrane</keyword>
<dbReference type="PANTHER" id="PTHR35333">
    <property type="entry name" value="BETA-LACTAMASE"/>
    <property type="match status" value="1"/>
</dbReference>
<dbReference type="SUPFAM" id="SSF56601">
    <property type="entry name" value="beta-lactamase/transpeptidase-like"/>
    <property type="match status" value="1"/>
</dbReference>
<keyword evidence="1" id="KW-1133">Transmembrane helix</keyword>
<dbReference type="GO" id="GO:0009002">
    <property type="term" value="F:serine-type D-Ala-D-Ala carboxypeptidase activity"/>
    <property type="evidence" value="ECO:0007669"/>
    <property type="project" value="InterPro"/>
</dbReference>
<evidence type="ECO:0000313" key="4">
    <source>
        <dbReference type="Proteomes" id="UP000176914"/>
    </source>
</evidence>
<reference evidence="3 4" key="1">
    <citation type="journal article" date="2016" name="Nat. Commun.">
        <title>Thousands of microbial genomes shed light on interconnected biogeochemical processes in an aquifer system.</title>
        <authorList>
            <person name="Anantharaman K."/>
            <person name="Brown C.T."/>
            <person name="Hug L.A."/>
            <person name="Sharon I."/>
            <person name="Castelle C.J."/>
            <person name="Probst A.J."/>
            <person name="Thomas B.C."/>
            <person name="Singh A."/>
            <person name="Wilkins M.J."/>
            <person name="Karaoz U."/>
            <person name="Brodie E.L."/>
            <person name="Williams K.H."/>
            <person name="Hubbard S.S."/>
            <person name="Banfield J.F."/>
        </authorList>
    </citation>
    <scope>NUCLEOTIDE SEQUENCE [LARGE SCALE GENOMIC DNA]</scope>
</reference>
<dbReference type="InterPro" id="IPR001967">
    <property type="entry name" value="Peptidase_S11_N"/>
</dbReference>
<dbReference type="GO" id="GO:0008800">
    <property type="term" value="F:beta-lactamase activity"/>
    <property type="evidence" value="ECO:0007669"/>
    <property type="project" value="InterPro"/>
</dbReference>
<dbReference type="GO" id="GO:0030655">
    <property type="term" value="P:beta-lactam antibiotic catabolic process"/>
    <property type="evidence" value="ECO:0007669"/>
    <property type="project" value="InterPro"/>
</dbReference>
<organism evidence="3 4">
    <name type="scientific">Candidatus Kaiserbacteria bacterium RIFCSPHIGHO2_02_FULL_55_25</name>
    <dbReference type="NCBI Taxonomy" id="1798498"/>
    <lineage>
        <taxon>Bacteria</taxon>
        <taxon>Candidatus Kaiseribacteriota</taxon>
    </lineage>
</organism>
<dbReference type="InterPro" id="IPR000871">
    <property type="entry name" value="Beta-lactam_class-A"/>
</dbReference>
<protein>
    <recommendedName>
        <fullName evidence="2">Peptidase S11 D-alanyl-D-alanine carboxypeptidase A N-terminal domain-containing protein</fullName>
    </recommendedName>
</protein>
<name>A0A1F6EAU8_9BACT</name>
<dbReference type="GO" id="GO:0006508">
    <property type="term" value="P:proteolysis"/>
    <property type="evidence" value="ECO:0007669"/>
    <property type="project" value="InterPro"/>
</dbReference>
<evidence type="ECO:0000256" key="1">
    <source>
        <dbReference type="SAM" id="Phobius"/>
    </source>
</evidence>
<dbReference type="Proteomes" id="UP000176914">
    <property type="component" value="Unassembled WGS sequence"/>
</dbReference>
<gene>
    <name evidence="3" type="ORF">A3C20_04335</name>
</gene>
<dbReference type="GO" id="GO:0046677">
    <property type="term" value="P:response to antibiotic"/>
    <property type="evidence" value="ECO:0007669"/>
    <property type="project" value="InterPro"/>
</dbReference>
<sequence>MPPQEISHSNDAPQEVLSRLSGLAGPATLLLLAIAAFVFVYAYMGNITQVPSAETASAAAVTDAFAGISLQAKSAVVVDLRTGKVLYRLNSGTQLPLASLAKVALVLAVRDAMPPESLVTIPYDTAPKGAAMRLGKGEKWKLGDVINFTLVASSNEGANILAQVADAAVKARYPQAPLGGAALWRMNNLAQSLGLTHTYFLNVNGLDSSISQSGAYGSAEDVAALFAYAASTSPESFSGTTRDGLLLTDEDGNTTSAFNTNEALGAIPGLIMGKTGYTDLAGGNLAVVFDVGLARPVVAVVLGSTHSGRFADMKMLVMAARAAIAQQ</sequence>
<proteinExistence type="predicted"/>
<dbReference type="Gene3D" id="3.40.710.10">
    <property type="entry name" value="DD-peptidase/beta-lactamase superfamily"/>
    <property type="match status" value="1"/>
</dbReference>
<dbReference type="InterPro" id="IPR012338">
    <property type="entry name" value="Beta-lactam/transpept-like"/>
</dbReference>
<accession>A0A1F6EAU8</accession>
<feature type="domain" description="Peptidase S11 D-alanyl-D-alanine carboxypeptidase A N-terminal" evidence="2">
    <location>
        <begin position="69"/>
        <end position="304"/>
    </location>
</feature>
<evidence type="ECO:0000259" key="2">
    <source>
        <dbReference type="Pfam" id="PF00768"/>
    </source>
</evidence>
<feature type="transmembrane region" description="Helical" evidence="1">
    <location>
        <begin position="20"/>
        <end position="43"/>
    </location>
</feature>
<keyword evidence="1" id="KW-0812">Transmembrane</keyword>
<dbReference type="EMBL" id="MFLL01000001">
    <property type="protein sequence ID" value="OGG70721.1"/>
    <property type="molecule type" value="Genomic_DNA"/>
</dbReference>
<dbReference type="Pfam" id="PF00768">
    <property type="entry name" value="Peptidase_S11"/>
    <property type="match status" value="1"/>
</dbReference>
<evidence type="ECO:0000313" key="3">
    <source>
        <dbReference type="EMBL" id="OGG70721.1"/>
    </source>
</evidence>
<dbReference type="PANTHER" id="PTHR35333:SF4">
    <property type="entry name" value="SLR0121 PROTEIN"/>
    <property type="match status" value="1"/>
</dbReference>